<name>A0ABR1VX28_9PEZI</name>
<dbReference type="InterPro" id="IPR035923">
    <property type="entry name" value="TT1751-like_sf"/>
</dbReference>
<dbReference type="Gene3D" id="3.30.310.70">
    <property type="entry name" value="TT1751-like domain"/>
    <property type="match status" value="1"/>
</dbReference>
<evidence type="ECO:0000256" key="1">
    <source>
        <dbReference type="SAM" id="MobiDB-lite"/>
    </source>
</evidence>
<feature type="compositionally biased region" description="Polar residues" evidence="1">
    <location>
        <begin position="92"/>
        <end position="111"/>
    </location>
</feature>
<comment type="caution">
    <text evidence="2">The sequence shown here is derived from an EMBL/GenBank/DDBJ whole genome shotgun (WGS) entry which is preliminary data.</text>
</comment>
<sequence>MEDRYRQYASSLTAPTGHCTIPCRRSFAETKAALGAAVPLLDRTYHRHLDAGDLVAAGEALRELPTLNRFGAQPRDFGPILRATAAAGTTTSQGDETGGINISSSNNPHPANTTTIREALQYEIGNPHKAAQMVRLRSQTALYAPIRVALLRGCLVSSSTGEVVSDRVWFEYDRPSHTMGSTGIKEVDEIAKGLDEALRGVLFRVAGLEMEDERFESKI</sequence>
<keyword evidence="3" id="KW-1185">Reference proteome</keyword>
<proteinExistence type="predicted"/>
<dbReference type="SUPFAM" id="SSF103247">
    <property type="entry name" value="TT1751-like"/>
    <property type="match status" value="1"/>
</dbReference>
<evidence type="ECO:0000313" key="2">
    <source>
        <dbReference type="EMBL" id="KAK8075810.1"/>
    </source>
</evidence>
<reference evidence="2 3" key="1">
    <citation type="submission" date="2023-01" db="EMBL/GenBank/DDBJ databases">
        <title>Analysis of 21 Apiospora genomes using comparative genomics revels a genus with tremendous synthesis potential of carbohydrate active enzymes and secondary metabolites.</title>
        <authorList>
            <person name="Sorensen T."/>
        </authorList>
    </citation>
    <scope>NUCLEOTIDE SEQUENCE [LARGE SCALE GENOMIC DNA]</scope>
    <source>
        <strain evidence="2 3">CBS 114990</strain>
    </source>
</reference>
<protein>
    <submittedName>
        <fullName evidence="2">Uncharacterized protein</fullName>
    </submittedName>
</protein>
<dbReference type="EMBL" id="JAQQWN010000007">
    <property type="protein sequence ID" value="KAK8075810.1"/>
    <property type="molecule type" value="Genomic_DNA"/>
</dbReference>
<dbReference type="GeneID" id="92047848"/>
<gene>
    <name evidence="2" type="ORF">PG997_010473</name>
</gene>
<feature type="region of interest" description="Disordered" evidence="1">
    <location>
        <begin position="88"/>
        <end position="111"/>
    </location>
</feature>
<accession>A0ABR1VX28</accession>
<dbReference type="RefSeq" id="XP_066666750.1">
    <property type="nucleotide sequence ID" value="XM_066814788.1"/>
</dbReference>
<organism evidence="2 3">
    <name type="scientific">Apiospora hydei</name>
    <dbReference type="NCBI Taxonomy" id="1337664"/>
    <lineage>
        <taxon>Eukaryota</taxon>
        <taxon>Fungi</taxon>
        <taxon>Dikarya</taxon>
        <taxon>Ascomycota</taxon>
        <taxon>Pezizomycotina</taxon>
        <taxon>Sordariomycetes</taxon>
        <taxon>Xylariomycetidae</taxon>
        <taxon>Amphisphaeriales</taxon>
        <taxon>Apiosporaceae</taxon>
        <taxon>Apiospora</taxon>
    </lineage>
</organism>
<dbReference type="Proteomes" id="UP001433268">
    <property type="component" value="Unassembled WGS sequence"/>
</dbReference>
<evidence type="ECO:0000313" key="3">
    <source>
        <dbReference type="Proteomes" id="UP001433268"/>
    </source>
</evidence>